<organism evidence="2 3">
    <name type="scientific">Formivibrio citricus</name>
    <dbReference type="NCBI Taxonomy" id="83765"/>
    <lineage>
        <taxon>Bacteria</taxon>
        <taxon>Pseudomonadati</taxon>
        <taxon>Pseudomonadota</taxon>
        <taxon>Betaproteobacteria</taxon>
        <taxon>Neisseriales</taxon>
        <taxon>Chitinibacteraceae</taxon>
        <taxon>Formivibrio</taxon>
    </lineage>
</organism>
<sequence length="174" mass="20308">MVLYRRNYVPGGTYFFTATLRNRQSDCLTRHIDALRAAFAEVKRQKPFHIDAIVVLPEHLHTIWTLPEDDADYSGRWQAIKSAFVRKIRKEGEALLLDGKGNALLWQSRFWEHTIHDEADYARHVDYIHFNPVKHGHAQHVADWPYSSFHQYLARHILPIDWAGGLQDEIGIPE</sequence>
<dbReference type="Gene3D" id="3.30.70.1290">
    <property type="entry name" value="Transposase IS200-like"/>
    <property type="match status" value="1"/>
</dbReference>
<gene>
    <name evidence="2" type="ORF">SAMN05660284_02619</name>
</gene>
<dbReference type="PANTHER" id="PTHR36966">
    <property type="entry name" value="REP-ASSOCIATED TYROSINE TRANSPOSASE"/>
    <property type="match status" value="1"/>
</dbReference>
<accession>A0A1I5DD21</accession>
<dbReference type="RefSeq" id="WP_091197609.1">
    <property type="nucleotide sequence ID" value="NZ_FOVE01000024.1"/>
</dbReference>
<keyword evidence="3" id="KW-1185">Reference proteome</keyword>
<dbReference type="Proteomes" id="UP000242869">
    <property type="component" value="Unassembled WGS sequence"/>
</dbReference>
<dbReference type="AlphaFoldDB" id="A0A1I5DD21"/>
<evidence type="ECO:0000313" key="3">
    <source>
        <dbReference type="Proteomes" id="UP000242869"/>
    </source>
</evidence>
<dbReference type="SUPFAM" id="SSF143422">
    <property type="entry name" value="Transposase IS200-like"/>
    <property type="match status" value="1"/>
</dbReference>
<feature type="domain" description="Transposase IS200-like" evidence="1">
    <location>
        <begin position="9"/>
        <end position="131"/>
    </location>
</feature>
<dbReference type="PANTHER" id="PTHR36966:SF1">
    <property type="entry name" value="REP-ASSOCIATED TYROSINE TRANSPOSASE"/>
    <property type="match status" value="1"/>
</dbReference>
<dbReference type="InterPro" id="IPR052715">
    <property type="entry name" value="RAYT_transposase"/>
</dbReference>
<dbReference type="NCBIfam" id="NF047646">
    <property type="entry name" value="REP_Tyr_transpos"/>
    <property type="match status" value="1"/>
</dbReference>
<protein>
    <submittedName>
        <fullName evidence="2">Putative transposase</fullName>
    </submittedName>
</protein>
<proteinExistence type="predicted"/>
<dbReference type="Pfam" id="PF01797">
    <property type="entry name" value="Y1_Tnp"/>
    <property type="match status" value="1"/>
</dbReference>
<dbReference type="GO" id="GO:0006313">
    <property type="term" value="P:DNA transposition"/>
    <property type="evidence" value="ECO:0007669"/>
    <property type="project" value="InterPro"/>
</dbReference>
<dbReference type="GO" id="GO:0004803">
    <property type="term" value="F:transposase activity"/>
    <property type="evidence" value="ECO:0007669"/>
    <property type="project" value="InterPro"/>
</dbReference>
<evidence type="ECO:0000313" key="2">
    <source>
        <dbReference type="EMBL" id="SFN96691.1"/>
    </source>
</evidence>
<dbReference type="GO" id="GO:0043565">
    <property type="term" value="F:sequence-specific DNA binding"/>
    <property type="evidence" value="ECO:0007669"/>
    <property type="project" value="TreeGrafter"/>
</dbReference>
<dbReference type="EMBL" id="FOVE01000024">
    <property type="protein sequence ID" value="SFN96691.1"/>
    <property type="molecule type" value="Genomic_DNA"/>
</dbReference>
<evidence type="ECO:0000259" key="1">
    <source>
        <dbReference type="SMART" id="SM01321"/>
    </source>
</evidence>
<dbReference type="SMART" id="SM01321">
    <property type="entry name" value="Y1_Tnp"/>
    <property type="match status" value="1"/>
</dbReference>
<reference evidence="3" key="1">
    <citation type="submission" date="2016-10" db="EMBL/GenBank/DDBJ databases">
        <authorList>
            <person name="Varghese N."/>
            <person name="Submissions S."/>
        </authorList>
    </citation>
    <scope>NUCLEOTIDE SEQUENCE [LARGE SCALE GENOMIC DNA]</scope>
    <source>
        <strain evidence="3">DSM 6150</strain>
    </source>
</reference>
<dbReference type="OrthoDB" id="9794403at2"/>
<dbReference type="STRING" id="83765.SAMN05660284_02619"/>
<dbReference type="InterPro" id="IPR036515">
    <property type="entry name" value="Transposase_17_sf"/>
</dbReference>
<dbReference type="InterPro" id="IPR002686">
    <property type="entry name" value="Transposase_17"/>
</dbReference>
<name>A0A1I5DD21_9NEIS</name>